<accession>A0AC35GRR5</accession>
<name>A0AC35GRR5_9BILA</name>
<evidence type="ECO:0000313" key="1">
    <source>
        <dbReference type="Proteomes" id="UP000887580"/>
    </source>
</evidence>
<proteinExistence type="predicted"/>
<dbReference type="Proteomes" id="UP000887580">
    <property type="component" value="Unplaced"/>
</dbReference>
<evidence type="ECO:0000313" key="2">
    <source>
        <dbReference type="WBParaSite" id="PS1159_v2.g8040.t1"/>
    </source>
</evidence>
<protein>
    <submittedName>
        <fullName evidence="2">Peptidase A1 domain-containing protein</fullName>
    </submittedName>
</protein>
<reference evidence="2" key="1">
    <citation type="submission" date="2022-11" db="UniProtKB">
        <authorList>
            <consortium name="WormBaseParasite"/>
        </authorList>
    </citation>
    <scope>IDENTIFICATION</scope>
</reference>
<organism evidence="1 2">
    <name type="scientific">Panagrolaimus sp. PS1159</name>
    <dbReference type="NCBI Taxonomy" id="55785"/>
    <lineage>
        <taxon>Eukaryota</taxon>
        <taxon>Metazoa</taxon>
        <taxon>Ecdysozoa</taxon>
        <taxon>Nematoda</taxon>
        <taxon>Chromadorea</taxon>
        <taxon>Rhabditida</taxon>
        <taxon>Tylenchina</taxon>
        <taxon>Panagrolaimomorpha</taxon>
        <taxon>Panagrolaimoidea</taxon>
        <taxon>Panagrolaimidae</taxon>
        <taxon>Panagrolaimus</taxon>
    </lineage>
</organism>
<dbReference type="WBParaSite" id="PS1159_v2.g8040.t1">
    <property type="protein sequence ID" value="PS1159_v2.g8040.t1"/>
    <property type="gene ID" value="PS1159_v2.g8040"/>
</dbReference>
<sequence length="491" mass="53945">MSKVVIFSLTILLSLIAFGNGAVHKAEIVFRPPGRHQEYLKRKEVTANGGAAFLSFKQPIVDADDMIYFANITIGSPAQTFQVVLDTGSANLWIPDSTCRPEEPTTTAPTLPPAAAIPDRNCPVFCDGLEDSGWRHFCSSKCITPDHYKKIRKSGAAFYMDSWMDEAAAEDEPDACANKHRYNSRKSDTYEKDGKPFTLSYGTGSAKGFFGIDKVCFAPSELCIPDQTFGQATHLAPFFANVPVDGILGLAFPAVSVGKVTPPFIKAVEEKLIDEPIFTVFMAHAGATVMRTGGWFTYGGLDDENCGDVIAWEPLSKVAFWEFKLRGVKTGDYENDDVVDAISDTGTSLISAPVAVVENLAKQFGATFNEEMGTYFLPCDSDTPPVVLTIGENEYSIPKENYIIPVGENECEFGFFSFNAGPRGPKWILGDPFLRSYCNIHDVGQKRIGFAAPKKTSKNIPVSIDWRNASPEEEESFERVDSSFQEDSNEY</sequence>